<sequence>MADRAYRMRGTQVTFNIPSVQICNMTIQTNPLDALVAFIFFVLLGFLQVRYPENPTPFHLHPKTIWVAVATFLAYCLGSLGRFMYAIRDHRFDTLINLFGSLSLLCLVVLMLPESWESFHFVIYTLCFIIYVLFAFITTRFREIWVQPRSMRRVMRPVLPITSGDASSLITFVIGVEVTNNS</sequence>
<feature type="transmembrane region" description="Helical" evidence="1">
    <location>
        <begin position="95"/>
        <end position="112"/>
    </location>
</feature>
<dbReference type="InterPro" id="IPR053258">
    <property type="entry name" value="Ca-permeable_cation_channel"/>
</dbReference>
<dbReference type="AlphaFoldDB" id="A0AA86VG68"/>
<dbReference type="PANTHER" id="PTHR34115:SF15">
    <property type="entry name" value="PROTEIN, PUTATIVE-RELATED"/>
    <property type="match status" value="1"/>
</dbReference>
<proteinExistence type="predicted"/>
<keyword evidence="1" id="KW-1133">Transmembrane helix</keyword>
<keyword evidence="1" id="KW-0472">Membrane</keyword>
<feature type="transmembrane region" description="Helical" evidence="1">
    <location>
        <begin position="64"/>
        <end position="83"/>
    </location>
</feature>
<feature type="transmembrane region" description="Helical" evidence="1">
    <location>
        <begin position="118"/>
        <end position="137"/>
    </location>
</feature>
<evidence type="ECO:0000313" key="2">
    <source>
        <dbReference type="EMBL" id="CAJ1950282.1"/>
    </source>
</evidence>
<protein>
    <submittedName>
        <fullName evidence="2">Uncharacterized protein</fullName>
    </submittedName>
</protein>
<evidence type="ECO:0000313" key="3">
    <source>
        <dbReference type="Proteomes" id="UP001189624"/>
    </source>
</evidence>
<name>A0AA86VG68_9FABA</name>
<dbReference type="Proteomes" id="UP001189624">
    <property type="component" value="Chromosome 4"/>
</dbReference>
<gene>
    <name evidence="2" type="ORF">AYBTSS11_LOCUS14171</name>
</gene>
<accession>A0AA86VG68</accession>
<organism evidence="2 3">
    <name type="scientific">Sphenostylis stenocarpa</name>
    <dbReference type="NCBI Taxonomy" id="92480"/>
    <lineage>
        <taxon>Eukaryota</taxon>
        <taxon>Viridiplantae</taxon>
        <taxon>Streptophyta</taxon>
        <taxon>Embryophyta</taxon>
        <taxon>Tracheophyta</taxon>
        <taxon>Spermatophyta</taxon>
        <taxon>Magnoliopsida</taxon>
        <taxon>eudicotyledons</taxon>
        <taxon>Gunneridae</taxon>
        <taxon>Pentapetalae</taxon>
        <taxon>rosids</taxon>
        <taxon>fabids</taxon>
        <taxon>Fabales</taxon>
        <taxon>Fabaceae</taxon>
        <taxon>Papilionoideae</taxon>
        <taxon>50 kb inversion clade</taxon>
        <taxon>NPAAA clade</taxon>
        <taxon>indigoferoid/millettioid clade</taxon>
        <taxon>Phaseoleae</taxon>
        <taxon>Sphenostylis</taxon>
    </lineage>
</organism>
<dbReference type="PANTHER" id="PTHR34115">
    <property type="entry name" value="PROTEIN, PUTATIVE-RELATED"/>
    <property type="match status" value="1"/>
</dbReference>
<dbReference type="Gramene" id="rna-AYBTSS11_LOCUS14171">
    <property type="protein sequence ID" value="CAJ1950282.1"/>
    <property type="gene ID" value="gene-AYBTSS11_LOCUS14171"/>
</dbReference>
<reference evidence="2" key="1">
    <citation type="submission" date="2023-10" db="EMBL/GenBank/DDBJ databases">
        <authorList>
            <person name="Domelevo Entfellner J.-B."/>
        </authorList>
    </citation>
    <scope>NUCLEOTIDE SEQUENCE</scope>
</reference>
<keyword evidence="1" id="KW-0812">Transmembrane</keyword>
<evidence type="ECO:0000256" key="1">
    <source>
        <dbReference type="SAM" id="Phobius"/>
    </source>
</evidence>
<dbReference type="EMBL" id="OY731401">
    <property type="protein sequence ID" value="CAJ1950282.1"/>
    <property type="molecule type" value="Genomic_DNA"/>
</dbReference>
<feature type="transmembrane region" description="Helical" evidence="1">
    <location>
        <begin position="34"/>
        <end position="52"/>
    </location>
</feature>
<keyword evidence="3" id="KW-1185">Reference proteome</keyword>